<dbReference type="PROSITE" id="PS50940">
    <property type="entry name" value="CHIT_BIND_II"/>
    <property type="match status" value="1"/>
</dbReference>
<accession>A0A6I8UBZ0</accession>
<evidence type="ECO:0000256" key="1">
    <source>
        <dbReference type="SAM" id="SignalP"/>
    </source>
</evidence>
<reference evidence="4" key="1">
    <citation type="submission" date="2025-08" db="UniProtKB">
        <authorList>
            <consortium name="RefSeq"/>
        </authorList>
    </citation>
    <scope>IDENTIFICATION</scope>
    <source>
        <strain evidence="4">MV-25-SWS-2005</strain>
        <tissue evidence="4">Whole body</tissue>
    </source>
</reference>
<keyword evidence="3" id="KW-1185">Reference proteome</keyword>
<keyword evidence="1" id="KW-0732">Signal</keyword>
<dbReference type="InParanoid" id="A0A6I8UBZ0"/>
<name>A0A6I8UBZ0_DROPS</name>
<dbReference type="GO" id="GO:0008061">
    <property type="term" value="F:chitin binding"/>
    <property type="evidence" value="ECO:0007669"/>
    <property type="project" value="InterPro"/>
</dbReference>
<gene>
    <name evidence="4" type="primary">LOC4812703</name>
</gene>
<feature type="chain" id="PRO_5026020857" description="Chitin-binding type-2 domain-containing protein" evidence="1">
    <location>
        <begin position="18"/>
        <end position="231"/>
    </location>
</feature>
<dbReference type="FunCoup" id="A0A6I8UBZ0">
    <property type="interactions" value="26"/>
</dbReference>
<proteinExistence type="predicted"/>
<dbReference type="KEGG" id="dpo:4812703"/>
<dbReference type="PROSITE" id="PS51257">
    <property type="entry name" value="PROKAR_LIPOPROTEIN"/>
    <property type="match status" value="1"/>
</dbReference>
<dbReference type="SUPFAM" id="SSF57625">
    <property type="entry name" value="Invertebrate chitin-binding proteins"/>
    <property type="match status" value="1"/>
</dbReference>
<feature type="signal peptide" evidence="1">
    <location>
        <begin position="1"/>
        <end position="17"/>
    </location>
</feature>
<protein>
    <recommendedName>
        <fullName evidence="2">Chitin-binding type-2 domain-containing protein</fullName>
    </recommendedName>
</protein>
<dbReference type="Proteomes" id="UP000001819">
    <property type="component" value="Chromosome X"/>
</dbReference>
<evidence type="ECO:0000313" key="3">
    <source>
        <dbReference type="Proteomes" id="UP000001819"/>
    </source>
</evidence>
<sequence length="231" mass="24264">MLRLLILLGIGVLGCWAECNVCSSDANVACVSATEYQICSVAHVPLGPVTSCPTNYFCTANGTFCSPDETYGACLNCNQCSADKQFACISTSQFALCLGQDTPSTSIIGSCGTSLVCSVDNPDICGSSATYPASCANNSTDGNGTGTSITDPTQYCRSLQQPGRFPYGSDATTTCRQYISCYTFASVWYGAIYFCAGSTYFDSTTKMCTTQTQARCSASVTSLSLNGRLLP</sequence>
<dbReference type="InterPro" id="IPR036508">
    <property type="entry name" value="Chitin-bd_dom_sf"/>
</dbReference>
<evidence type="ECO:0000313" key="4">
    <source>
        <dbReference type="RefSeq" id="XP_001353085.3"/>
    </source>
</evidence>
<organism evidence="3 4">
    <name type="scientific">Drosophila pseudoobscura pseudoobscura</name>
    <name type="common">Fruit fly</name>
    <dbReference type="NCBI Taxonomy" id="46245"/>
    <lineage>
        <taxon>Eukaryota</taxon>
        <taxon>Metazoa</taxon>
        <taxon>Ecdysozoa</taxon>
        <taxon>Arthropoda</taxon>
        <taxon>Hexapoda</taxon>
        <taxon>Insecta</taxon>
        <taxon>Pterygota</taxon>
        <taxon>Neoptera</taxon>
        <taxon>Endopterygota</taxon>
        <taxon>Diptera</taxon>
        <taxon>Brachycera</taxon>
        <taxon>Muscomorpha</taxon>
        <taxon>Ephydroidea</taxon>
        <taxon>Drosophilidae</taxon>
        <taxon>Drosophila</taxon>
        <taxon>Sophophora</taxon>
    </lineage>
</organism>
<evidence type="ECO:0000259" key="2">
    <source>
        <dbReference type="PROSITE" id="PS50940"/>
    </source>
</evidence>
<feature type="domain" description="Chitin-binding type-2" evidence="2">
    <location>
        <begin position="153"/>
        <end position="218"/>
    </location>
</feature>
<dbReference type="AlphaFoldDB" id="A0A6I8UBZ0"/>
<dbReference type="GO" id="GO:0005576">
    <property type="term" value="C:extracellular region"/>
    <property type="evidence" value="ECO:0007669"/>
    <property type="project" value="InterPro"/>
</dbReference>
<dbReference type="RefSeq" id="XP_001353085.3">
    <property type="nucleotide sequence ID" value="XM_001353049.4"/>
</dbReference>
<dbReference type="InterPro" id="IPR002557">
    <property type="entry name" value="Chitin-bd_dom"/>
</dbReference>